<gene>
    <name evidence="2" type="ORF">LCGC14_1065680</name>
</gene>
<dbReference type="EMBL" id="LAZR01004557">
    <property type="protein sequence ID" value="KKN07547.1"/>
    <property type="molecule type" value="Genomic_DNA"/>
</dbReference>
<sequence length="212" mass="23704">MTENAKAANFGDIFLNLETNYDVNCQLISFDVTKHNEKGNRYQDCVLYDGFDQNKVKIWEGRNGIPLEEKNRNQWLTFSLSARAGSGKWANNKYLGGFWDSSAAVIDTPQNTQQAPPQAAQPTNVPQNVDMRMPDTYAYPVTPETSRRMARAVVITAMLRSGQKPLLSYAEELVEFIVSGIDVSKVPDPDAEITVCPHCKKPHPECSCKPAF</sequence>
<feature type="region of interest" description="Disordered" evidence="1">
    <location>
        <begin position="112"/>
        <end position="131"/>
    </location>
</feature>
<name>A0A0F9N6Q4_9ZZZZ</name>
<dbReference type="AlphaFoldDB" id="A0A0F9N6Q4"/>
<evidence type="ECO:0000313" key="2">
    <source>
        <dbReference type="EMBL" id="KKN07547.1"/>
    </source>
</evidence>
<proteinExistence type="predicted"/>
<accession>A0A0F9N6Q4</accession>
<comment type="caution">
    <text evidence="2">The sequence shown here is derived from an EMBL/GenBank/DDBJ whole genome shotgun (WGS) entry which is preliminary data.</text>
</comment>
<protein>
    <submittedName>
        <fullName evidence="2">Uncharacterized protein</fullName>
    </submittedName>
</protein>
<feature type="compositionally biased region" description="Low complexity" evidence="1">
    <location>
        <begin position="112"/>
        <end position="128"/>
    </location>
</feature>
<reference evidence="2" key="1">
    <citation type="journal article" date="2015" name="Nature">
        <title>Complex archaea that bridge the gap between prokaryotes and eukaryotes.</title>
        <authorList>
            <person name="Spang A."/>
            <person name="Saw J.H."/>
            <person name="Jorgensen S.L."/>
            <person name="Zaremba-Niedzwiedzka K."/>
            <person name="Martijn J."/>
            <person name="Lind A.E."/>
            <person name="van Eijk R."/>
            <person name="Schleper C."/>
            <person name="Guy L."/>
            <person name="Ettema T.J."/>
        </authorList>
    </citation>
    <scope>NUCLEOTIDE SEQUENCE</scope>
</reference>
<organism evidence="2">
    <name type="scientific">marine sediment metagenome</name>
    <dbReference type="NCBI Taxonomy" id="412755"/>
    <lineage>
        <taxon>unclassified sequences</taxon>
        <taxon>metagenomes</taxon>
        <taxon>ecological metagenomes</taxon>
    </lineage>
</organism>
<evidence type="ECO:0000256" key="1">
    <source>
        <dbReference type="SAM" id="MobiDB-lite"/>
    </source>
</evidence>